<dbReference type="Pfam" id="PF01694">
    <property type="entry name" value="Rhomboid"/>
    <property type="match status" value="1"/>
</dbReference>
<name>A0ABR9ZQY3_9FIRM</name>
<comment type="similarity">
    <text evidence="2">Belongs to the peptidase S54 family.</text>
</comment>
<feature type="transmembrane region" description="Helical" evidence="7">
    <location>
        <begin position="204"/>
        <end position="223"/>
    </location>
</feature>
<dbReference type="InterPro" id="IPR050925">
    <property type="entry name" value="Rhomboid_protease_S54"/>
</dbReference>
<dbReference type="InterPro" id="IPR022764">
    <property type="entry name" value="Peptidase_S54_rhomboid_dom"/>
</dbReference>
<sequence length="272" mass="30461">MANLNYYIRKIKTATLTEILIGINIIMFLLTTLIDIAGGEAWLILGAKINILIAMGQVWRLLTATFLHAGIMHLIFNMMALYILGRDIERFYGPKKYLFIYFMSGLVGSAFSFLLVPNTSVGASGAIFGLFGANLYLYFVNPHAYKRIFGTDFLILIGINLVISFVRPNIDVVGHIAGLITGFIAAFGVGIYHENAFTPKRILIQAFTIALFILPTVAGFTIMRSTPDFYLNSASYYYYQDKPEKAKEVIEQGLEKFPNALQLKQILVELNK</sequence>
<evidence type="ECO:0000256" key="1">
    <source>
        <dbReference type="ARBA" id="ARBA00004141"/>
    </source>
</evidence>
<keyword evidence="9" id="KW-0645">Protease</keyword>
<evidence type="ECO:0000256" key="4">
    <source>
        <dbReference type="ARBA" id="ARBA00022801"/>
    </source>
</evidence>
<dbReference type="GO" id="GO:0006508">
    <property type="term" value="P:proteolysis"/>
    <property type="evidence" value="ECO:0007669"/>
    <property type="project" value="UniProtKB-KW"/>
</dbReference>
<feature type="transmembrane region" description="Helical" evidence="7">
    <location>
        <begin position="122"/>
        <end position="141"/>
    </location>
</feature>
<evidence type="ECO:0000256" key="3">
    <source>
        <dbReference type="ARBA" id="ARBA00022692"/>
    </source>
</evidence>
<evidence type="ECO:0000259" key="8">
    <source>
        <dbReference type="Pfam" id="PF01694"/>
    </source>
</evidence>
<dbReference type="PANTHER" id="PTHR43731">
    <property type="entry name" value="RHOMBOID PROTEASE"/>
    <property type="match status" value="1"/>
</dbReference>
<gene>
    <name evidence="9" type="ORF">ISU02_06960</name>
</gene>
<feature type="transmembrane region" description="Helical" evidence="7">
    <location>
        <begin position="172"/>
        <end position="192"/>
    </location>
</feature>
<keyword evidence="3 7" id="KW-0812">Transmembrane</keyword>
<evidence type="ECO:0000313" key="10">
    <source>
        <dbReference type="Proteomes" id="UP000614200"/>
    </source>
</evidence>
<keyword evidence="10" id="KW-1185">Reference proteome</keyword>
<dbReference type="Gene3D" id="1.20.1540.10">
    <property type="entry name" value="Rhomboid-like"/>
    <property type="match status" value="1"/>
</dbReference>
<dbReference type="InterPro" id="IPR035952">
    <property type="entry name" value="Rhomboid-like_sf"/>
</dbReference>
<comment type="caution">
    <text evidence="9">The sequence shown here is derived from an EMBL/GenBank/DDBJ whole genome shotgun (WGS) entry which is preliminary data.</text>
</comment>
<feature type="transmembrane region" description="Helical" evidence="7">
    <location>
        <begin position="65"/>
        <end position="85"/>
    </location>
</feature>
<organism evidence="9 10">
    <name type="scientific">Fusibacter ferrireducens</name>
    <dbReference type="NCBI Taxonomy" id="2785058"/>
    <lineage>
        <taxon>Bacteria</taxon>
        <taxon>Bacillati</taxon>
        <taxon>Bacillota</taxon>
        <taxon>Clostridia</taxon>
        <taxon>Eubacteriales</taxon>
        <taxon>Eubacteriales Family XII. Incertae Sedis</taxon>
        <taxon>Fusibacter</taxon>
    </lineage>
</organism>
<dbReference type="GO" id="GO:0008233">
    <property type="term" value="F:peptidase activity"/>
    <property type="evidence" value="ECO:0007669"/>
    <property type="project" value="UniProtKB-KW"/>
</dbReference>
<feature type="transmembrane region" description="Helical" evidence="7">
    <location>
        <begin position="97"/>
        <end position="116"/>
    </location>
</feature>
<protein>
    <submittedName>
        <fullName evidence="9">Rhomboid family intramembrane serine protease</fullName>
    </submittedName>
</protein>
<feature type="transmembrane region" description="Helical" evidence="7">
    <location>
        <begin position="21"/>
        <end position="45"/>
    </location>
</feature>
<feature type="domain" description="Peptidase S54 rhomboid" evidence="8">
    <location>
        <begin position="56"/>
        <end position="189"/>
    </location>
</feature>
<dbReference type="PANTHER" id="PTHR43731:SF14">
    <property type="entry name" value="PRESENILIN-ASSOCIATED RHOMBOID-LIKE PROTEIN, MITOCHONDRIAL"/>
    <property type="match status" value="1"/>
</dbReference>
<dbReference type="EMBL" id="JADKNH010000003">
    <property type="protein sequence ID" value="MBF4692852.1"/>
    <property type="molecule type" value="Genomic_DNA"/>
</dbReference>
<dbReference type="RefSeq" id="WP_194701085.1">
    <property type="nucleotide sequence ID" value="NZ_JADKNH010000003.1"/>
</dbReference>
<feature type="transmembrane region" description="Helical" evidence="7">
    <location>
        <begin position="148"/>
        <end position="166"/>
    </location>
</feature>
<comment type="subcellular location">
    <subcellularLocation>
        <location evidence="1">Membrane</location>
        <topology evidence="1">Multi-pass membrane protein</topology>
    </subcellularLocation>
</comment>
<accession>A0ABR9ZQY3</accession>
<evidence type="ECO:0000256" key="7">
    <source>
        <dbReference type="SAM" id="Phobius"/>
    </source>
</evidence>
<evidence type="ECO:0000256" key="5">
    <source>
        <dbReference type="ARBA" id="ARBA00022989"/>
    </source>
</evidence>
<evidence type="ECO:0000313" key="9">
    <source>
        <dbReference type="EMBL" id="MBF4692852.1"/>
    </source>
</evidence>
<evidence type="ECO:0000256" key="6">
    <source>
        <dbReference type="ARBA" id="ARBA00023136"/>
    </source>
</evidence>
<dbReference type="SUPFAM" id="SSF144091">
    <property type="entry name" value="Rhomboid-like"/>
    <property type="match status" value="1"/>
</dbReference>
<evidence type="ECO:0000256" key="2">
    <source>
        <dbReference type="ARBA" id="ARBA00009045"/>
    </source>
</evidence>
<keyword evidence="6 7" id="KW-0472">Membrane</keyword>
<proteinExistence type="inferred from homology"/>
<keyword evidence="5 7" id="KW-1133">Transmembrane helix</keyword>
<keyword evidence="4" id="KW-0378">Hydrolase</keyword>
<dbReference type="Proteomes" id="UP000614200">
    <property type="component" value="Unassembled WGS sequence"/>
</dbReference>
<reference evidence="9 10" key="1">
    <citation type="submission" date="2020-11" db="EMBL/GenBank/DDBJ databases">
        <title>Fusibacter basophilias sp. nov.</title>
        <authorList>
            <person name="Qiu D."/>
        </authorList>
    </citation>
    <scope>NUCLEOTIDE SEQUENCE [LARGE SCALE GENOMIC DNA]</scope>
    <source>
        <strain evidence="9 10">Q10-2</strain>
    </source>
</reference>